<dbReference type="Gene3D" id="1.10.10.60">
    <property type="entry name" value="Homeodomain-like"/>
    <property type="match status" value="1"/>
</dbReference>
<dbReference type="InterPro" id="IPR011075">
    <property type="entry name" value="TetR_C"/>
</dbReference>
<dbReference type="InterPro" id="IPR009057">
    <property type="entry name" value="Homeodomain-like_sf"/>
</dbReference>
<organism evidence="6 7">
    <name type="scientific">Persicobacter psychrovividus</name>
    <dbReference type="NCBI Taxonomy" id="387638"/>
    <lineage>
        <taxon>Bacteria</taxon>
        <taxon>Pseudomonadati</taxon>
        <taxon>Bacteroidota</taxon>
        <taxon>Cytophagia</taxon>
        <taxon>Cytophagales</taxon>
        <taxon>Persicobacteraceae</taxon>
        <taxon>Persicobacter</taxon>
    </lineage>
</organism>
<dbReference type="InterPro" id="IPR001647">
    <property type="entry name" value="HTH_TetR"/>
</dbReference>
<name>A0ABM7VFD3_9BACT</name>
<feature type="DNA-binding region" description="H-T-H motif" evidence="4">
    <location>
        <begin position="29"/>
        <end position="48"/>
    </location>
</feature>
<dbReference type="Pfam" id="PF00440">
    <property type="entry name" value="TetR_N"/>
    <property type="match status" value="1"/>
</dbReference>
<dbReference type="Gene3D" id="1.10.357.10">
    <property type="entry name" value="Tetracycline Repressor, domain 2"/>
    <property type="match status" value="1"/>
</dbReference>
<dbReference type="PANTHER" id="PTHR47506:SF1">
    <property type="entry name" value="HTH-TYPE TRANSCRIPTIONAL REGULATOR YJDC"/>
    <property type="match status" value="1"/>
</dbReference>
<feature type="domain" description="HTH tetR-type" evidence="5">
    <location>
        <begin position="6"/>
        <end position="66"/>
    </location>
</feature>
<evidence type="ECO:0000313" key="6">
    <source>
        <dbReference type="EMBL" id="BDC99669.1"/>
    </source>
</evidence>
<keyword evidence="7" id="KW-1185">Reference proteome</keyword>
<evidence type="ECO:0000259" key="5">
    <source>
        <dbReference type="PROSITE" id="PS50977"/>
    </source>
</evidence>
<accession>A0ABM7VFD3</accession>
<dbReference type="SUPFAM" id="SSF46689">
    <property type="entry name" value="Homeodomain-like"/>
    <property type="match status" value="1"/>
</dbReference>
<keyword evidence="2 4" id="KW-0238">DNA-binding</keyword>
<evidence type="ECO:0000256" key="4">
    <source>
        <dbReference type="PROSITE-ProRule" id="PRU00335"/>
    </source>
</evidence>
<dbReference type="PANTHER" id="PTHR47506">
    <property type="entry name" value="TRANSCRIPTIONAL REGULATORY PROTEIN"/>
    <property type="match status" value="1"/>
</dbReference>
<evidence type="ECO:0000313" key="7">
    <source>
        <dbReference type="Proteomes" id="UP001354989"/>
    </source>
</evidence>
<evidence type="ECO:0000256" key="2">
    <source>
        <dbReference type="ARBA" id="ARBA00023125"/>
    </source>
</evidence>
<dbReference type="EMBL" id="AP025292">
    <property type="protein sequence ID" value="BDC99669.1"/>
    <property type="molecule type" value="Genomic_DNA"/>
</dbReference>
<reference evidence="6 7" key="1">
    <citation type="submission" date="2021-12" db="EMBL/GenBank/DDBJ databases">
        <title>Genome sequencing of bacteria with rrn-lacking chromosome and rrn-plasmid.</title>
        <authorList>
            <person name="Anda M."/>
            <person name="Iwasaki W."/>
        </authorList>
    </citation>
    <scope>NUCLEOTIDE SEQUENCE [LARGE SCALE GENOMIC DNA]</scope>
    <source>
        <strain evidence="6 7">NBRC 101262</strain>
    </source>
</reference>
<keyword evidence="3" id="KW-0804">Transcription</keyword>
<dbReference type="PROSITE" id="PS50977">
    <property type="entry name" value="HTH_TETR_2"/>
    <property type="match status" value="1"/>
</dbReference>
<dbReference type="SUPFAM" id="SSF48498">
    <property type="entry name" value="Tetracyclin repressor-like, C-terminal domain"/>
    <property type="match status" value="1"/>
</dbReference>
<dbReference type="RefSeq" id="WP_332918833.1">
    <property type="nucleotide sequence ID" value="NZ_AP025292.1"/>
</dbReference>
<dbReference type="InterPro" id="IPR036271">
    <property type="entry name" value="Tet_transcr_reg_TetR-rel_C_sf"/>
</dbReference>
<keyword evidence="1" id="KW-0805">Transcription regulation</keyword>
<protein>
    <submittedName>
        <fullName evidence="6">TetR family transcriptional regulator</fullName>
    </submittedName>
</protein>
<gene>
    <name evidence="6" type="ORF">PEPS_19500</name>
</gene>
<dbReference type="Pfam" id="PF16925">
    <property type="entry name" value="TetR_C_13"/>
    <property type="match status" value="1"/>
</dbReference>
<evidence type="ECO:0000256" key="3">
    <source>
        <dbReference type="ARBA" id="ARBA00023163"/>
    </source>
</evidence>
<proteinExistence type="predicted"/>
<evidence type="ECO:0000256" key="1">
    <source>
        <dbReference type="ARBA" id="ARBA00023015"/>
    </source>
</evidence>
<sequence>MGRNKGFDKAQVLEKAMEVFWTQGYHATSIQSLVDHLGVNRASLYATFDCKELLFQQAFELYQQQNVDQLPTILVKHEDVVEGFRSLFSMVIDDIITDPQHKGCFVVNVTTELSNADEVIRGLLQENASKVEAHFTTYIERGKQNGSVTSTVPAATLAHLILTYFNGLRVVGKTAEEAMPLRAGLEAFLGILRS</sequence>
<dbReference type="Proteomes" id="UP001354989">
    <property type="component" value="Chromosome"/>
</dbReference>